<dbReference type="RefSeq" id="WP_149300154.1">
    <property type="nucleotide sequence ID" value="NZ_VTWH01000002.1"/>
</dbReference>
<organism evidence="1 2">
    <name type="scientific">Aureimonas fodinaquatilis</name>
    <dbReference type="NCBI Taxonomy" id="2565783"/>
    <lineage>
        <taxon>Bacteria</taxon>
        <taxon>Pseudomonadati</taxon>
        <taxon>Pseudomonadota</taxon>
        <taxon>Alphaproteobacteria</taxon>
        <taxon>Hyphomicrobiales</taxon>
        <taxon>Aurantimonadaceae</taxon>
        <taxon>Aureimonas</taxon>
    </lineage>
</organism>
<name>A0A5B0DYJ8_9HYPH</name>
<evidence type="ECO:0000313" key="1">
    <source>
        <dbReference type="EMBL" id="KAA0970841.1"/>
    </source>
</evidence>
<dbReference type="InterPro" id="IPR036388">
    <property type="entry name" value="WH-like_DNA-bd_sf"/>
</dbReference>
<dbReference type="AlphaFoldDB" id="A0A5B0DYJ8"/>
<dbReference type="EMBL" id="VTWH01000002">
    <property type="protein sequence ID" value="KAA0970841.1"/>
    <property type="molecule type" value="Genomic_DNA"/>
</dbReference>
<keyword evidence="2" id="KW-1185">Reference proteome</keyword>
<evidence type="ECO:0000313" key="2">
    <source>
        <dbReference type="Proteomes" id="UP000324738"/>
    </source>
</evidence>
<comment type="caution">
    <text evidence="1">The sequence shown here is derived from an EMBL/GenBank/DDBJ whole genome shotgun (WGS) entry which is preliminary data.</text>
</comment>
<proteinExistence type="predicted"/>
<dbReference type="Pfam" id="PF13730">
    <property type="entry name" value="HTH_36"/>
    <property type="match status" value="1"/>
</dbReference>
<dbReference type="OrthoDB" id="8410347at2"/>
<gene>
    <name evidence="1" type="ORF">FPY71_10215</name>
</gene>
<sequence length="103" mass="12069">MLKRNDTGQVALEFYEKRRMWAEYCSTHAGVTDRAFRVGFWLSRRMNGDDQCCWYSVPRIAKEMNRSVRQVQYAIRELETAGVMMVVPSKGKANSYHLRAPFI</sequence>
<dbReference type="Proteomes" id="UP000324738">
    <property type="component" value="Unassembled WGS sequence"/>
</dbReference>
<reference evidence="1 2" key="1">
    <citation type="submission" date="2019-08" db="EMBL/GenBank/DDBJ databases">
        <title>Aureimonas fodiniaquatilis sp. nov., isolated from a coal mine wastewater.</title>
        <authorList>
            <person name="Kim W."/>
        </authorList>
    </citation>
    <scope>NUCLEOTIDE SEQUENCE [LARGE SCALE GENOMIC DNA]</scope>
    <source>
        <strain evidence="1 2">CAU 1482</strain>
    </source>
</reference>
<protein>
    <submittedName>
        <fullName evidence="1">Helix-turn-helix domain-containing protein</fullName>
    </submittedName>
</protein>
<accession>A0A5B0DYJ8</accession>
<dbReference type="Gene3D" id="1.10.10.10">
    <property type="entry name" value="Winged helix-like DNA-binding domain superfamily/Winged helix DNA-binding domain"/>
    <property type="match status" value="1"/>
</dbReference>